<dbReference type="SUPFAM" id="SSF89733">
    <property type="entry name" value="L-sulfolactate dehydrogenase-like"/>
    <property type="match status" value="1"/>
</dbReference>
<reference evidence="3 4" key="1">
    <citation type="submission" date="2019-09" db="EMBL/GenBank/DDBJ databases">
        <title>YIM 132180 draft genome.</title>
        <authorList>
            <person name="Zhang K."/>
        </authorList>
    </citation>
    <scope>NUCLEOTIDE SEQUENCE [LARGE SCALE GENOMIC DNA]</scope>
    <source>
        <strain evidence="3 4">YIM 132180</strain>
    </source>
</reference>
<accession>A0A7V7TZA2</accession>
<dbReference type="GO" id="GO:0016491">
    <property type="term" value="F:oxidoreductase activity"/>
    <property type="evidence" value="ECO:0007669"/>
    <property type="project" value="UniProtKB-KW"/>
</dbReference>
<dbReference type="InterPro" id="IPR036111">
    <property type="entry name" value="Mal/L-sulfo/L-lacto_DH-like_sf"/>
</dbReference>
<sequence>MTGTGSSDRVPLADLVETLSPILERYGCSNAVARLLAENCAAAERDGAHSHGLFRMRGYVDTLRSPGWVDGRAVPSIEDAAPGFLRIDARNGFAVPALAAGRDLAIRKARENGVAAVAIRDSHHLGALSLDVEPFADAGLVALTFINSMRAVVPFGGHRAVFGTNPIAFATPRAGDAPLVFDMATSSMANGDVQLAAREGRALPADTGIDRAGRPTTDPKAVLDGGALVSFGGHKGAALSLMVEIFCAALVGGGFSGELDLSGHPGVATPRSGQTVLLIDPDAGRGRLPDFAGRVATLLSMVREAGQERLPGDRRLQARRVAERRGIPVSPEMRATLAELAAG</sequence>
<dbReference type="Gene3D" id="3.30.1370.60">
    <property type="entry name" value="Hypothetical oxidoreductase yiak, domain 2"/>
    <property type="match status" value="1"/>
</dbReference>
<dbReference type="EMBL" id="VZDO01000011">
    <property type="protein sequence ID" value="KAB0679064.1"/>
    <property type="molecule type" value="Genomic_DNA"/>
</dbReference>
<dbReference type="PANTHER" id="PTHR11091">
    <property type="entry name" value="OXIDOREDUCTASE-RELATED"/>
    <property type="match status" value="1"/>
</dbReference>
<protein>
    <submittedName>
        <fullName evidence="3">Ldh family oxidoreductase</fullName>
    </submittedName>
</protein>
<evidence type="ECO:0000256" key="1">
    <source>
        <dbReference type="ARBA" id="ARBA00006056"/>
    </source>
</evidence>
<keyword evidence="4" id="KW-1185">Reference proteome</keyword>
<dbReference type="InterPro" id="IPR003767">
    <property type="entry name" value="Malate/L-lactate_DH-like"/>
</dbReference>
<dbReference type="Proteomes" id="UP000432089">
    <property type="component" value="Unassembled WGS sequence"/>
</dbReference>
<name>A0A7V7TZA2_9HYPH</name>
<proteinExistence type="inferred from homology"/>
<evidence type="ECO:0000313" key="4">
    <source>
        <dbReference type="Proteomes" id="UP000432089"/>
    </source>
</evidence>
<dbReference type="InterPro" id="IPR043143">
    <property type="entry name" value="Mal/L-sulf/L-lact_DH-like_NADP"/>
</dbReference>
<evidence type="ECO:0000256" key="2">
    <source>
        <dbReference type="ARBA" id="ARBA00023002"/>
    </source>
</evidence>
<dbReference type="Gene3D" id="1.10.1530.10">
    <property type="match status" value="1"/>
</dbReference>
<dbReference type="Pfam" id="PF02615">
    <property type="entry name" value="Ldh_2"/>
    <property type="match status" value="1"/>
</dbReference>
<keyword evidence="2" id="KW-0560">Oxidoreductase</keyword>
<dbReference type="InterPro" id="IPR043144">
    <property type="entry name" value="Mal/L-sulf/L-lact_DH-like_ah"/>
</dbReference>
<dbReference type="AlphaFoldDB" id="A0A7V7TZA2"/>
<dbReference type="PANTHER" id="PTHR11091:SF0">
    <property type="entry name" value="MALATE DEHYDROGENASE"/>
    <property type="match status" value="1"/>
</dbReference>
<gene>
    <name evidence="3" type="ORF">F6X38_14310</name>
</gene>
<evidence type="ECO:0000313" key="3">
    <source>
        <dbReference type="EMBL" id="KAB0679064.1"/>
    </source>
</evidence>
<dbReference type="RefSeq" id="WP_150970682.1">
    <property type="nucleotide sequence ID" value="NZ_VZDO01000011.1"/>
</dbReference>
<comment type="similarity">
    <text evidence="1">Belongs to the LDH2/MDH2 oxidoreductase family.</text>
</comment>
<organism evidence="3 4">
    <name type="scientific">Plantimonas leprariae</name>
    <dbReference type="NCBI Taxonomy" id="2615207"/>
    <lineage>
        <taxon>Bacteria</taxon>
        <taxon>Pseudomonadati</taxon>
        <taxon>Pseudomonadota</taxon>
        <taxon>Alphaproteobacteria</taxon>
        <taxon>Hyphomicrobiales</taxon>
        <taxon>Aurantimonadaceae</taxon>
        <taxon>Plantimonas</taxon>
    </lineage>
</organism>
<comment type="caution">
    <text evidence="3">The sequence shown here is derived from an EMBL/GenBank/DDBJ whole genome shotgun (WGS) entry which is preliminary data.</text>
</comment>